<sequence>MESSLRHAAEEVAEPGFEMPFSTMPPSPHDDLGDQGDTFSDYSDDDDCESVEEDCPFSAFFSSPSSTRAPVMHFPHCRLEVCTLDFPSSSANGTTIPGKVERVGLPGSLVRTLIRRFDEHQQRWPLNQRLQQTQKQTNTTNSSATSTTRSASRPFSTENTSSTDHRISPRPASQRQHMILPHFEDNHDWVYTRCLLAEFTGLRENDAMVLSRQGRLCCWASVMLYPLEEEGDGEDGRMGSGDGGGGAAARPAGAQQEDAPRPRLWELRFVVQKVRVRDPSSGWCECFLAE</sequence>
<feature type="compositionally biased region" description="Low complexity" evidence="1">
    <location>
        <begin position="126"/>
        <end position="153"/>
    </location>
</feature>
<proteinExistence type="predicted"/>
<protein>
    <submittedName>
        <fullName evidence="2">Uncharacterized protein</fullName>
    </submittedName>
</protein>
<dbReference type="EMBL" id="JAZGSY010000270">
    <property type="protein sequence ID" value="KAL1837702.1"/>
    <property type="molecule type" value="Genomic_DNA"/>
</dbReference>
<accession>A0ABR3V7E2</accession>
<feature type="compositionally biased region" description="Basic and acidic residues" evidence="1">
    <location>
        <begin position="1"/>
        <end position="10"/>
    </location>
</feature>
<reference evidence="2 3" key="1">
    <citation type="journal article" date="2024" name="Commun. Biol.">
        <title>Comparative genomic analysis of thermophilic fungi reveals convergent evolutionary adaptations and gene losses.</title>
        <authorList>
            <person name="Steindorff A.S."/>
            <person name="Aguilar-Pontes M.V."/>
            <person name="Robinson A.J."/>
            <person name="Andreopoulos B."/>
            <person name="LaButti K."/>
            <person name="Kuo A."/>
            <person name="Mondo S."/>
            <person name="Riley R."/>
            <person name="Otillar R."/>
            <person name="Haridas S."/>
            <person name="Lipzen A."/>
            <person name="Grimwood J."/>
            <person name="Schmutz J."/>
            <person name="Clum A."/>
            <person name="Reid I.D."/>
            <person name="Moisan M.C."/>
            <person name="Butler G."/>
            <person name="Nguyen T.T.M."/>
            <person name="Dewar K."/>
            <person name="Conant G."/>
            <person name="Drula E."/>
            <person name="Henrissat B."/>
            <person name="Hansel C."/>
            <person name="Singer S."/>
            <person name="Hutchinson M.I."/>
            <person name="de Vries R.P."/>
            <person name="Natvig D.O."/>
            <person name="Powell A.J."/>
            <person name="Tsang A."/>
            <person name="Grigoriev I.V."/>
        </authorList>
    </citation>
    <scope>NUCLEOTIDE SEQUENCE [LARGE SCALE GENOMIC DNA]</scope>
    <source>
        <strain evidence="2 3">CBS 620.91</strain>
    </source>
</reference>
<evidence type="ECO:0000313" key="3">
    <source>
        <dbReference type="Proteomes" id="UP001583172"/>
    </source>
</evidence>
<organism evidence="2 3">
    <name type="scientific">Humicola insolens</name>
    <name type="common">Soft-rot fungus</name>
    <dbReference type="NCBI Taxonomy" id="85995"/>
    <lineage>
        <taxon>Eukaryota</taxon>
        <taxon>Fungi</taxon>
        <taxon>Dikarya</taxon>
        <taxon>Ascomycota</taxon>
        <taxon>Pezizomycotina</taxon>
        <taxon>Sordariomycetes</taxon>
        <taxon>Sordariomycetidae</taxon>
        <taxon>Sordariales</taxon>
        <taxon>Chaetomiaceae</taxon>
        <taxon>Mycothermus</taxon>
    </lineage>
</organism>
<evidence type="ECO:0000256" key="1">
    <source>
        <dbReference type="SAM" id="MobiDB-lite"/>
    </source>
</evidence>
<comment type="caution">
    <text evidence="2">The sequence shown here is derived from an EMBL/GenBank/DDBJ whole genome shotgun (WGS) entry which is preliminary data.</text>
</comment>
<name>A0ABR3V7E2_HUMIN</name>
<feature type="region of interest" description="Disordered" evidence="1">
    <location>
        <begin position="1"/>
        <end position="47"/>
    </location>
</feature>
<gene>
    <name evidence="2" type="ORF">VTJ49DRAFT_3499</name>
</gene>
<feature type="region of interest" description="Disordered" evidence="1">
    <location>
        <begin position="124"/>
        <end position="174"/>
    </location>
</feature>
<feature type="compositionally biased region" description="Low complexity" evidence="1">
    <location>
        <begin position="248"/>
        <end position="257"/>
    </location>
</feature>
<feature type="region of interest" description="Disordered" evidence="1">
    <location>
        <begin position="229"/>
        <end position="260"/>
    </location>
</feature>
<keyword evidence="3" id="KW-1185">Reference proteome</keyword>
<feature type="compositionally biased region" description="Gly residues" evidence="1">
    <location>
        <begin position="238"/>
        <end position="247"/>
    </location>
</feature>
<evidence type="ECO:0000313" key="2">
    <source>
        <dbReference type="EMBL" id="KAL1837702.1"/>
    </source>
</evidence>
<dbReference type="Proteomes" id="UP001583172">
    <property type="component" value="Unassembled WGS sequence"/>
</dbReference>